<dbReference type="SUPFAM" id="SSF51182">
    <property type="entry name" value="RmlC-like cupins"/>
    <property type="match status" value="1"/>
</dbReference>
<evidence type="ECO:0000256" key="1">
    <source>
        <dbReference type="ARBA" id="ARBA00008416"/>
    </source>
</evidence>
<dbReference type="Pfam" id="PF02678">
    <property type="entry name" value="Pirin"/>
    <property type="match status" value="1"/>
</dbReference>
<comment type="cofactor">
    <cofactor evidence="2">
        <name>Fe cation</name>
        <dbReference type="ChEBI" id="CHEBI:24875"/>
    </cofactor>
    <text evidence="2">Binds 1 Fe cation per subunit.</text>
</comment>
<evidence type="ECO:0000259" key="5">
    <source>
        <dbReference type="Pfam" id="PF17954"/>
    </source>
</evidence>
<dbReference type="Proteomes" id="UP001164748">
    <property type="component" value="Plasmid unnamed"/>
</dbReference>
<evidence type="ECO:0000313" key="6">
    <source>
        <dbReference type="EMBL" id="WBA10400.1"/>
    </source>
</evidence>
<proteinExistence type="inferred from homology"/>
<keyword evidence="6" id="KW-0614">Plasmid</keyword>
<geneLocation type="plasmid" evidence="6 7">
    <name>unnamed</name>
</geneLocation>
<dbReference type="PANTHER" id="PTHR43212">
    <property type="entry name" value="QUERCETIN 2,3-DIOXYGENASE"/>
    <property type="match status" value="1"/>
</dbReference>
<dbReference type="InterPro" id="IPR014710">
    <property type="entry name" value="RmlC-like_jellyroll"/>
</dbReference>
<feature type="domain" description="Pirin N-terminal" evidence="4">
    <location>
        <begin position="10"/>
        <end position="119"/>
    </location>
</feature>
<evidence type="ECO:0000256" key="3">
    <source>
        <dbReference type="RuleBase" id="RU003457"/>
    </source>
</evidence>
<dbReference type="AlphaFoldDB" id="A0AA47KNU6"/>
<feature type="binding site" evidence="2">
    <location>
        <position position="103"/>
    </location>
    <ligand>
        <name>Fe cation</name>
        <dbReference type="ChEBI" id="CHEBI:24875"/>
    </ligand>
</feature>
<feature type="domain" description="Quercetin 2,3-dioxygenase C-terminal cupin" evidence="5">
    <location>
        <begin position="143"/>
        <end position="230"/>
    </location>
</feature>
<dbReference type="InterPro" id="IPR003829">
    <property type="entry name" value="Pirin_N_dom"/>
</dbReference>
<dbReference type="InterPro" id="IPR012093">
    <property type="entry name" value="Pirin"/>
</dbReference>
<evidence type="ECO:0000256" key="2">
    <source>
        <dbReference type="PIRSR" id="PIRSR006232-1"/>
    </source>
</evidence>
<dbReference type="EMBL" id="CP114589">
    <property type="protein sequence ID" value="WBA10400.1"/>
    <property type="molecule type" value="Genomic_DNA"/>
</dbReference>
<dbReference type="Pfam" id="PF17954">
    <property type="entry name" value="Pirin_C_2"/>
    <property type="match status" value="1"/>
</dbReference>
<dbReference type="PANTHER" id="PTHR43212:SF3">
    <property type="entry name" value="QUERCETIN 2,3-DIOXYGENASE"/>
    <property type="match status" value="1"/>
</dbReference>
<evidence type="ECO:0000259" key="4">
    <source>
        <dbReference type="Pfam" id="PF02678"/>
    </source>
</evidence>
<organism evidence="6 7">
    <name type="scientific">Salinivibrio kushneri</name>
    <dbReference type="NCBI Taxonomy" id="1908198"/>
    <lineage>
        <taxon>Bacteria</taxon>
        <taxon>Pseudomonadati</taxon>
        <taxon>Pseudomonadota</taxon>
        <taxon>Gammaproteobacteria</taxon>
        <taxon>Vibrionales</taxon>
        <taxon>Vibrionaceae</taxon>
        <taxon>Salinivibrio</taxon>
    </lineage>
</organism>
<dbReference type="PIRSF" id="PIRSF006232">
    <property type="entry name" value="Pirin"/>
    <property type="match status" value="1"/>
</dbReference>
<dbReference type="CDD" id="cd02910">
    <property type="entry name" value="cupin_Yhhw_N"/>
    <property type="match status" value="1"/>
</dbReference>
<name>A0AA47KNU6_9GAMM</name>
<reference evidence="6" key="1">
    <citation type="submission" date="2022-09" db="EMBL/GenBank/DDBJ databases">
        <authorList>
            <person name="Li Z.-J."/>
        </authorList>
    </citation>
    <scope>NUCLEOTIDE SEQUENCE</scope>
    <source>
        <strain evidence="6">TGB11</strain>
        <plasmid evidence="6">unnamed</plasmid>
    </source>
</reference>
<feature type="binding site" evidence="2">
    <location>
        <position position="59"/>
    </location>
    <ligand>
        <name>Fe cation</name>
        <dbReference type="ChEBI" id="CHEBI:24875"/>
    </ligand>
</feature>
<protein>
    <submittedName>
        <fullName evidence="6">Pirin family protein</fullName>
    </submittedName>
</protein>
<keyword evidence="2" id="KW-0479">Metal-binding</keyword>
<feature type="binding site" evidence="2">
    <location>
        <position position="101"/>
    </location>
    <ligand>
        <name>Fe cation</name>
        <dbReference type="ChEBI" id="CHEBI:24875"/>
    </ligand>
</feature>
<gene>
    <name evidence="6" type="ORF">N8M53_13675</name>
</gene>
<sequence>MITVRHASDRGQANFGWLQSRHTFSFGSYYDPHHMGFSALRVINDDIVSPAAGFDTHGHRDMEIISLVLEGEIEHKDSQGNRQTLPAGEFQLMSAGRGIYHSEYNASSTQALRFLQIWIEPNEQGGEPGYQQKDFGKQAGFTVIATPTGEDGTLHIKQDARLLQLILPPSESVTLPLETGRHAYVHQVAGTLDVETTSLAPGDGAKIEEIHHITFRNKGNETSQALVFDLP</sequence>
<comment type="similarity">
    <text evidence="1 3">Belongs to the pirin family.</text>
</comment>
<keyword evidence="2" id="KW-0408">Iron</keyword>
<accession>A0AA47KNU6</accession>
<dbReference type="GO" id="GO:0046872">
    <property type="term" value="F:metal ion binding"/>
    <property type="evidence" value="ECO:0007669"/>
    <property type="project" value="UniProtKB-KW"/>
</dbReference>
<feature type="binding site" evidence="2">
    <location>
        <position position="57"/>
    </location>
    <ligand>
        <name>Fe cation</name>
        <dbReference type="ChEBI" id="CHEBI:24875"/>
    </ligand>
</feature>
<dbReference type="InterPro" id="IPR041602">
    <property type="entry name" value="Quercetinase_C"/>
</dbReference>
<dbReference type="RefSeq" id="WP_269580415.1">
    <property type="nucleotide sequence ID" value="NZ_CP114589.1"/>
</dbReference>
<dbReference type="Gene3D" id="2.60.120.10">
    <property type="entry name" value="Jelly Rolls"/>
    <property type="match status" value="2"/>
</dbReference>
<evidence type="ECO:0000313" key="7">
    <source>
        <dbReference type="Proteomes" id="UP001164748"/>
    </source>
</evidence>
<dbReference type="InterPro" id="IPR011051">
    <property type="entry name" value="RmlC_Cupin_sf"/>
</dbReference>